<keyword evidence="1" id="KW-1133">Transmembrane helix</keyword>
<gene>
    <name evidence="2" type="ORF">C9374_003347</name>
</gene>
<organism evidence="2 3">
    <name type="scientific">Naegleria lovaniensis</name>
    <name type="common">Amoeba</name>
    <dbReference type="NCBI Taxonomy" id="51637"/>
    <lineage>
        <taxon>Eukaryota</taxon>
        <taxon>Discoba</taxon>
        <taxon>Heterolobosea</taxon>
        <taxon>Tetramitia</taxon>
        <taxon>Eutetramitia</taxon>
        <taxon>Vahlkampfiidae</taxon>
        <taxon>Naegleria</taxon>
    </lineage>
</organism>
<dbReference type="GeneID" id="68095802"/>
<accession>A0AA88GR66</accession>
<keyword evidence="3" id="KW-1185">Reference proteome</keyword>
<dbReference type="AlphaFoldDB" id="A0AA88GR66"/>
<name>A0AA88GR66_NAELO</name>
<keyword evidence="1" id="KW-0812">Transmembrane</keyword>
<reference evidence="2 3" key="1">
    <citation type="journal article" date="2018" name="BMC Genomics">
        <title>The genome of Naegleria lovaniensis, the basis for a comparative approach to unravel pathogenicity factors of the human pathogenic amoeba N. fowleri.</title>
        <authorList>
            <person name="Liechti N."/>
            <person name="Schurch N."/>
            <person name="Bruggmann R."/>
            <person name="Wittwer M."/>
        </authorList>
    </citation>
    <scope>NUCLEOTIDE SEQUENCE [LARGE SCALE GENOMIC DNA]</scope>
    <source>
        <strain evidence="2 3">ATCC 30569</strain>
    </source>
</reference>
<dbReference type="EMBL" id="PYSW02000018">
    <property type="protein sequence ID" value="KAG2385532.1"/>
    <property type="molecule type" value="Genomic_DNA"/>
</dbReference>
<evidence type="ECO:0000313" key="3">
    <source>
        <dbReference type="Proteomes" id="UP000816034"/>
    </source>
</evidence>
<keyword evidence="1" id="KW-0472">Membrane</keyword>
<comment type="caution">
    <text evidence="2">The sequence shown here is derived from an EMBL/GenBank/DDBJ whole genome shotgun (WGS) entry which is preliminary data.</text>
</comment>
<protein>
    <submittedName>
        <fullName evidence="2">Uncharacterized protein</fullName>
    </submittedName>
</protein>
<feature type="transmembrane region" description="Helical" evidence="1">
    <location>
        <begin position="61"/>
        <end position="88"/>
    </location>
</feature>
<evidence type="ECO:0000313" key="2">
    <source>
        <dbReference type="EMBL" id="KAG2385532.1"/>
    </source>
</evidence>
<sequence length="91" mass="10782">MFDFIYSLWAGKYVSPQQIEPHKLIATGTEPWASAFVYPNNWRMNNASKRVLLKENRKWRLLVDVLIHSHAFLLSVLVLVLFVIISWFKMF</sequence>
<proteinExistence type="predicted"/>
<dbReference type="Proteomes" id="UP000816034">
    <property type="component" value="Unassembled WGS sequence"/>
</dbReference>
<evidence type="ECO:0000256" key="1">
    <source>
        <dbReference type="SAM" id="Phobius"/>
    </source>
</evidence>
<dbReference type="RefSeq" id="XP_044549525.1">
    <property type="nucleotide sequence ID" value="XM_044692865.1"/>
</dbReference>